<dbReference type="InterPro" id="IPR036291">
    <property type="entry name" value="NAD(P)-bd_dom_sf"/>
</dbReference>
<proteinExistence type="predicted"/>
<dbReference type="PANTHER" id="PTHR14097">
    <property type="entry name" value="OXIDOREDUCTASE HTATIP2"/>
    <property type="match status" value="1"/>
</dbReference>
<evidence type="ECO:0000313" key="3">
    <source>
        <dbReference type="Proteomes" id="UP000185192"/>
    </source>
</evidence>
<name>A0A1N6GTK4_9SPHN</name>
<dbReference type="EMBL" id="FSQW01000002">
    <property type="protein sequence ID" value="SIO10767.1"/>
    <property type="molecule type" value="Genomic_DNA"/>
</dbReference>
<gene>
    <name evidence="2" type="ORF">SAMN02745824_2974</name>
</gene>
<evidence type="ECO:0000259" key="1">
    <source>
        <dbReference type="Pfam" id="PF13460"/>
    </source>
</evidence>
<dbReference type="OrthoDB" id="9798632at2"/>
<dbReference type="STRING" id="1123272.SAMN02745824_2974"/>
<dbReference type="Proteomes" id="UP000185192">
    <property type="component" value="Unassembled WGS sequence"/>
</dbReference>
<dbReference type="RefSeq" id="WP_074205913.1">
    <property type="nucleotide sequence ID" value="NZ_FSQW01000002.1"/>
</dbReference>
<keyword evidence="3" id="KW-1185">Reference proteome</keyword>
<dbReference type="InterPro" id="IPR016040">
    <property type="entry name" value="NAD(P)-bd_dom"/>
</dbReference>
<organism evidence="2 3">
    <name type="scientific">Parasphingorhabdus marina DSM 22363</name>
    <dbReference type="NCBI Taxonomy" id="1123272"/>
    <lineage>
        <taxon>Bacteria</taxon>
        <taxon>Pseudomonadati</taxon>
        <taxon>Pseudomonadota</taxon>
        <taxon>Alphaproteobacteria</taxon>
        <taxon>Sphingomonadales</taxon>
        <taxon>Sphingomonadaceae</taxon>
        <taxon>Parasphingorhabdus</taxon>
    </lineage>
</organism>
<dbReference type="Gene3D" id="3.40.50.720">
    <property type="entry name" value="NAD(P)-binding Rossmann-like Domain"/>
    <property type="match status" value="1"/>
</dbReference>
<feature type="domain" description="NAD(P)-binding" evidence="1">
    <location>
        <begin position="9"/>
        <end position="163"/>
    </location>
</feature>
<dbReference type="SUPFAM" id="SSF51735">
    <property type="entry name" value="NAD(P)-binding Rossmann-fold domains"/>
    <property type="match status" value="1"/>
</dbReference>
<evidence type="ECO:0000313" key="2">
    <source>
        <dbReference type="EMBL" id="SIO10767.1"/>
    </source>
</evidence>
<sequence length="219" mass="23904">MPERIIVLGATGLTGGLLVDRLLEDKRADDLHLLLRRPPEKDFGNAQLHVSDTAGWPEEIAQIKPDILVSCLGSTMKKAGSKEAFAAIDRDLVGAVAKAGKQAGARHMIAVSSTMADSSASSFYLRIKGEAEDLMRAQKFDRLDIIRPGLLRGERTGDTRMSEGLAILASPIMDRLLHGSFRRYRSIAAMDVAAAMMTLMAKQEPGTYVHENDQLWSLS</sequence>
<reference evidence="3" key="1">
    <citation type="submission" date="2016-11" db="EMBL/GenBank/DDBJ databases">
        <authorList>
            <person name="Varghese N."/>
            <person name="Submissions S."/>
        </authorList>
    </citation>
    <scope>NUCLEOTIDE SEQUENCE [LARGE SCALE GENOMIC DNA]</scope>
    <source>
        <strain evidence="3">DSM 22363</strain>
    </source>
</reference>
<protein>
    <submittedName>
        <fullName evidence="2">Uncharacterized conserved protein YbjT, contains NAD(P)-binding and DUF2867 domains</fullName>
    </submittedName>
</protein>
<accession>A0A1N6GTK4</accession>
<dbReference type="PANTHER" id="PTHR14097:SF7">
    <property type="entry name" value="OXIDOREDUCTASE HTATIP2"/>
    <property type="match status" value="1"/>
</dbReference>
<dbReference type="AlphaFoldDB" id="A0A1N6GTK4"/>
<dbReference type="Pfam" id="PF13460">
    <property type="entry name" value="NAD_binding_10"/>
    <property type="match status" value="1"/>
</dbReference>